<name>A0A1G6L3T7_9ACTN</name>
<accession>A0A1G6L3T7</accession>
<dbReference type="SUPFAM" id="SSF69118">
    <property type="entry name" value="AhpD-like"/>
    <property type="match status" value="1"/>
</dbReference>
<dbReference type="RefSeq" id="WP_090851062.1">
    <property type="nucleotide sequence ID" value="NZ_FMZM01000002.1"/>
</dbReference>
<keyword evidence="2" id="KW-1185">Reference proteome</keyword>
<dbReference type="EMBL" id="FMZM01000002">
    <property type="protein sequence ID" value="SDC37405.1"/>
    <property type="molecule type" value="Genomic_DNA"/>
</dbReference>
<dbReference type="Gene3D" id="1.20.1290.10">
    <property type="entry name" value="AhpD-like"/>
    <property type="match status" value="1"/>
</dbReference>
<dbReference type="OrthoDB" id="9801997at2"/>
<evidence type="ECO:0000313" key="1">
    <source>
        <dbReference type="EMBL" id="SDC37405.1"/>
    </source>
</evidence>
<organism evidence="1 2">
    <name type="scientific">Nocardioides lianchengensis</name>
    <dbReference type="NCBI Taxonomy" id="1045774"/>
    <lineage>
        <taxon>Bacteria</taxon>
        <taxon>Bacillati</taxon>
        <taxon>Actinomycetota</taxon>
        <taxon>Actinomycetes</taxon>
        <taxon>Propionibacteriales</taxon>
        <taxon>Nocardioidaceae</taxon>
        <taxon>Nocardioides</taxon>
    </lineage>
</organism>
<proteinExistence type="predicted"/>
<sequence>MEHLDRHAPGAAAAYVAVAGARVAPSYDVAAPAVVAFAEQFAVDVSVIDDAQRAAFLAATGASAFAAVQRVYVGDVWPRVRAVVDAVLGPAGWPEPPAVEVADLWPLLDAFMREVARLDALDPVTTELVRLRGARQHDCRVCRSRRSVAALDAGASEATFDAVDRWPDSDLPADAKAALALTDATIWTPYAVPADVVAAARAHLSDAQVVEVVLDVARNAANKIAVALRADAAEVTDGVQLFTTDAEGNLTTV</sequence>
<reference evidence="1 2" key="1">
    <citation type="submission" date="2016-10" db="EMBL/GenBank/DDBJ databases">
        <authorList>
            <person name="de Groot N.N."/>
        </authorList>
    </citation>
    <scope>NUCLEOTIDE SEQUENCE [LARGE SCALE GENOMIC DNA]</scope>
    <source>
        <strain evidence="1 2">CGMCC 4.6858</strain>
    </source>
</reference>
<dbReference type="GO" id="GO:0004601">
    <property type="term" value="F:peroxidase activity"/>
    <property type="evidence" value="ECO:0007669"/>
    <property type="project" value="UniProtKB-KW"/>
</dbReference>
<evidence type="ECO:0000313" key="2">
    <source>
        <dbReference type="Proteomes" id="UP000199034"/>
    </source>
</evidence>
<dbReference type="STRING" id="1045774.SAMN05421872_10292"/>
<dbReference type="InterPro" id="IPR029032">
    <property type="entry name" value="AhpD-like"/>
</dbReference>
<keyword evidence="1" id="KW-0560">Oxidoreductase</keyword>
<gene>
    <name evidence="1" type="ORF">SAMN05421872_10292</name>
</gene>
<dbReference type="Proteomes" id="UP000199034">
    <property type="component" value="Unassembled WGS sequence"/>
</dbReference>
<protein>
    <submittedName>
        <fullName evidence="1">Alkylhydroperoxidase family enzyme, contains CxxC motif</fullName>
    </submittedName>
</protein>
<keyword evidence="1" id="KW-0575">Peroxidase</keyword>
<dbReference type="AlphaFoldDB" id="A0A1G6L3T7"/>